<dbReference type="SMART" id="SM00285">
    <property type="entry name" value="PBD"/>
    <property type="match status" value="1"/>
</dbReference>
<dbReference type="InterPro" id="IPR051931">
    <property type="entry name" value="PAK3-like"/>
</dbReference>
<dbReference type="SMART" id="SM00220">
    <property type="entry name" value="S_TKc"/>
    <property type="match status" value="1"/>
</dbReference>
<dbReference type="PROSITE" id="PS00108">
    <property type="entry name" value="PROTEIN_KINASE_ST"/>
    <property type="match status" value="1"/>
</dbReference>
<evidence type="ECO:0000256" key="3">
    <source>
        <dbReference type="ARBA" id="ARBA00012513"/>
    </source>
</evidence>
<dbReference type="GO" id="GO:0004674">
    <property type="term" value="F:protein serine/threonine kinase activity"/>
    <property type="evidence" value="ECO:0007669"/>
    <property type="project" value="UniProtKB-KW"/>
</dbReference>
<dbReference type="InterPro" id="IPR000719">
    <property type="entry name" value="Prot_kinase_dom"/>
</dbReference>
<evidence type="ECO:0000256" key="9">
    <source>
        <dbReference type="ARBA" id="ARBA00022840"/>
    </source>
</evidence>
<dbReference type="InParanoid" id="A0A419PPJ4"/>
<protein>
    <recommendedName>
        <fullName evidence="3">non-specific serine/threonine protein kinase</fullName>
        <ecNumber evidence="3">2.7.11.1</ecNumber>
    </recommendedName>
</protein>
<feature type="compositionally biased region" description="Polar residues" evidence="12">
    <location>
        <begin position="579"/>
        <end position="600"/>
    </location>
</feature>
<dbReference type="InterPro" id="IPR011009">
    <property type="entry name" value="Kinase-like_dom_sf"/>
</dbReference>
<feature type="compositionally biased region" description="Low complexity" evidence="12">
    <location>
        <begin position="273"/>
        <end position="286"/>
    </location>
</feature>
<evidence type="ECO:0000256" key="2">
    <source>
        <dbReference type="ARBA" id="ARBA00008874"/>
    </source>
</evidence>
<name>A0A419PPJ4_CLOSI</name>
<keyword evidence="9" id="KW-0067">ATP-binding</keyword>
<reference evidence="14 15" key="2">
    <citation type="journal article" date="2021" name="Genomics">
        <title>High-quality reference genome for Clonorchis sinensis.</title>
        <authorList>
            <person name="Young N.D."/>
            <person name="Stroehlein A.J."/>
            <person name="Kinkar L."/>
            <person name="Wang T."/>
            <person name="Sohn W.M."/>
            <person name="Chang B.C.H."/>
            <person name="Kaur P."/>
            <person name="Weisz D."/>
            <person name="Dudchenko O."/>
            <person name="Aiden E.L."/>
            <person name="Korhonen P.K."/>
            <person name="Gasser R.B."/>
        </authorList>
    </citation>
    <scope>NUCLEOTIDE SEQUENCE [LARGE SCALE GENOMIC DNA]</scope>
    <source>
        <strain evidence="14">Cs-k2</strain>
    </source>
</reference>
<dbReference type="EC" id="2.7.11.1" evidence="3"/>
<evidence type="ECO:0000313" key="15">
    <source>
        <dbReference type="Proteomes" id="UP000286415"/>
    </source>
</evidence>
<dbReference type="AlphaFoldDB" id="A0A419PPJ4"/>
<dbReference type="Proteomes" id="UP000286415">
    <property type="component" value="Unassembled WGS sequence"/>
</dbReference>
<keyword evidence="4" id="KW-0963">Cytoplasm</keyword>
<evidence type="ECO:0000313" key="14">
    <source>
        <dbReference type="EMBL" id="KAG5442219.1"/>
    </source>
</evidence>
<proteinExistence type="inferred from homology"/>
<comment type="subcellular location">
    <subcellularLocation>
        <location evidence="1">Cytoplasm</location>
    </subcellularLocation>
</comment>
<evidence type="ECO:0000256" key="10">
    <source>
        <dbReference type="ARBA" id="ARBA00047899"/>
    </source>
</evidence>
<dbReference type="PANTHER" id="PTHR45832">
    <property type="entry name" value="SERINE/THREONINE-PROTEIN KINASE SAMKA-RELATED-RELATED"/>
    <property type="match status" value="1"/>
</dbReference>
<dbReference type="Gene3D" id="3.30.200.20">
    <property type="entry name" value="Phosphorylase Kinase, domain 1"/>
    <property type="match status" value="1"/>
</dbReference>
<feature type="region of interest" description="Disordered" evidence="12">
    <location>
        <begin position="627"/>
        <end position="736"/>
    </location>
</feature>
<dbReference type="InterPro" id="IPR000095">
    <property type="entry name" value="CRIB_dom"/>
</dbReference>
<dbReference type="InterPro" id="IPR008271">
    <property type="entry name" value="Ser/Thr_kinase_AS"/>
</dbReference>
<comment type="similarity">
    <text evidence="2">Belongs to the protein kinase superfamily. STE Ser/Thr protein kinase family. STE20 subfamily.</text>
</comment>
<dbReference type="PANTHER" id="PTHR45832:SF22">
    <property type="entry name" value="SERINE_THREONINE-PROTEIN KINASE SAMKA-RELATED"/>
    <property type="match status" value="1"/>
</dbReference>
<dbReference type="SUPFAM" id="SSF56112">
    <property type="entry name" value="Protein kinase-like (PK-like)"/>
    <property type="match status" value="1"/>
</dbReference>
<keyword evidence="8 14" id="KW-0418">Kinase</keyword>
<sequence length="1052" mass="112619">MDESVDFAKRNHVKHQDGPPPLPAHGVSPDISLDSSGTVLMAGTNVNNLSPPSATFLLNDSNISEFAPAPPVRSSSTLRKKDGLVLPPSKPLPTLPGKEEKKKKKRGNLSRLLKFSRPEKKHEPQISGPTGVTHDLHVVFDRDTRQIKGLPEAWRLLLMSSNISEKEQQQNSEILLEVLHCFDETAKHKDKYMTNISNVTNSFGSLESMNTASRSFSMSSQSANITAHSDAGSLRSSHHSHHFSHLAASGLESSNGMFTVGDSVITSTAGMPRSAAGSSSSGRGSSCTTNSGPGANVPELRGSSVASLLELSSKRHDSFDRPVGPGRRTSENGVVYTTISSPDPYGPGGWAHGSTIPEVASSVDTSYPITDGTEMPQHLDSGSVASTNTGTLTSGQISVQPAQLDGFGTGSSRAPPRTSATSSDERSSGRSSGCSLSCSGTSGNLSGSAVASGVPSCTSILSGQIAGESRPQSATDMSASRPMVLMVHGKKVTVPPPIPSHAKFTSYLLDGEGTLRQTASGAAPSGSTTHLLPDPLPLDQGFSSMRLSKSDGHLAMTNAEPSSDVELVVSHNHEEESKSSIPQPTNKDSATSTLKNSSAPSHVPPVTPHAPVRLMEQLNGNIKVKRKSTDSFGLVESDHTEPPTPRPTDKREIGKEPLASPAAVPEHPSSAQVTRKPALKPKPVFPPVIPPHGGTKKPVEPSSQVPPAPVPLDHHYPKVNPKAPTSATRRRHGSQRITDTQVYERLKAVVSKGDPYQKYRLVEKVGQGASGVVYSGYEIGTKKLVAIKQMNLAQQPKKELIVNEILVMKSNRQANIVNYLDSYLVSTAVNRQPSTNGDNPSSASATGEELWVVMEYLDGGSLTDVVMETCMEEGHIAAICKEILLALEFLHANRVIHRDIKSDNILLGMDGSVKLTDFGFCAQLSADATKRSTMVGTPYWMAPEVVSRKQYGPKVDIWSLGIMAIEMLDGEPPYLNENPLRALYLIATNGKPEIKERDRLSPVFLDFLDRCLEVDVEQRATASELLKHPFIAHCAEPLSSLVPLIQLAREQK</sequence>
<feature type="region of interest" description="Disordered" evidence="12">
    <location>
        <begin position="568"/>
        <end position="609"/>
    </location>
</feature>
<evidence type="ECO:0000256" key="5">
    <source>
        <dbReference type="ARBA" id="ARBA00022527"/>
    </source>
</evidence>
<dbReference type="FunFam" id="1.10.510.10:FF:000011">
    <property type="entry name" value="Non-specific serine/threonine protein kinase"/>
    <property type="match status" value="1"/>
</dbReference>
<keyword evidence="5" id="KW-0723">Serine/threonine-protein kinase</keyword>
<feature type="region of interest" description="Disordered" evidence="12">
    <location>
        <begin position="68"/>
        <end position="130"/>
    </location>
</feature>
<dbReference type="PROSITE" id="PS00107">
    <property type="entry name" value="PROTEIN_KINASE_ATP"/>
    <property type="match status" value="1"/>
</dbReference>
<feature type="compositionally biased region" description="Polar residues" evidence="12">
    <location>
        <begin position="383"/>
        <end position="401"/>
    </location>
</feature>
<dbReference type="Pfam" id="PF00069">
    <property type="entry name" value="Pkinase"/>
    <property type="match status" value="1"/>
</dbReference>
<dbReference type="Pfam" id="PF00786">
    <property type="entry name" value="PBD"/>
    <property type="match status" value="1"/>
</dbReference>
<keyword evidence="7" id="KW-0547">Nucleotide-binding</keyword>
<evidence type="ECO:0000256" key="11">
    <source>
        <dbReference type="ARBA" id="ARBA00048679"/>
    </source>
</evidence>
<feature type="compositionally biased region" description="Low complexity" evidence="12">
    <location>
        <begin position="429"/>
        <end position="438"/>
    </location>
</feature>
<feature type="compositionally biased region" description="Basic and acidic residues" evidence="12">
    <location>
        <begin position="1"/>
        <end position="17"/>
    </location>
</feature>
<dbReference type="InterPro" id="IPR017441">
    <property type="entry name" value="Protein_kinase_ATP_BS"/>
</dbReference>
<feature type="region of interest" description="Disordered" evidence="12">
    <location>
        <begin position="269"/>
        <end position="300"/>
    </location>
</feature>
<evidence type="ECO:0000259" key="13">
    <source>
        <dbReference type="PROSITE" id="PS50011"/>
    </source>
</evidence>
<dbReference type="OrthoDB" id="2914378at2759"/>
<dbReference type="Gene3D" id="1.10.510.10">
    <property type="entry name" value="Transferase(Phosphotransferase) domain 1"/>
    <property type="match status" value="1"/>
</dbReference>
<dbReference type="PROSITE" id="PS50011">
    <property type="entry name" value="PROTEIN_KINASE_DOM"/>
    <property type="match status" value="1"/>
</dbReference>
<keyword evidence="15" id="KW-1185">Reference proteome</keyword>
<accession>A0A419PPJ4</accession>
<organism evidence="14 15">
    <name type="scientific">Clonorchis sinensis</name>
    <name type="common">Chinese liver fluke</name>
    <dbReference type="NCBI Taxonomy" id="79923"/>
    <lineage>
        <taxon>Eukaryota</taxon>
        <taxon>Metazoa</taxon>
        <taxon>Spiralia</taxon>
        <taxon>Lophotrochozoa</taxon>
        <taxon>Platyhelminthes</taxon>
        <taxon>Trematoda</taxon>
        <taxon>Digenea</taxon>
        <taxon>Opisthorchiida</taxon>
        <taxon>Opisthorchiata</taxon>
        <taxon>Opisthorchiidae</taxon>
        <taxon>Clonorchis</taxon>
    </lineage>
</organism>
<evidence type="ECO:0000256" key="1">
    <source>
        <dbReference type="ARBA" id="ARBA00004496"/>
    </source>
</evidence>
<dbReference type="Gene3D" id="3.90.810.10">
    <property type="entry name" value="CRIB domain"/>
    <property type="match status" value="1"/>
</dbReference>
<dbReference type="InterPro" id="IPR036936">
    <property type="entry name" value="CRIB_dom_sf"/>
</dbReference>
<feature type="region of interest" description="Disordered" evidence="12">
    <location>
        <begin position="370"/>
        <end position="438"/>
    </location>
</feature>
<dbReference type="GO" id="GO:0005524">
    <property type="term" value="F:ATP binding"/>
    <property type="evidence" value="ECO:0007669"/>
    <property type="project" value="UniProtKB-UniRule"/>
</dbReference>
<reference evidence="14 15" key="1">
    <citation type="journal article" date="2018" name="Biotechnol. Adv.">
        <title>Improved genomic resources and new bioinformatic workflow for the carcinogenic parasite Clonorchis sinensis: Biotechnological implications.</title>
        <authorList>
            <person name="Wang D."/>
            <person name="Korhonen P.K."/>
            <person name="Gasser R.B."/>
            <person name="Young N.D."/>
        </authorList>
    </citation>
    <scope>NUCLEOTIDE SEQUENCE [LARGE SCALE GENOMIC DNA]</scope>
    <source>
        <strain evidence="14">Cs-k2</strain>
    </source>
</reference>
<comment type="caution">
    <text evidence="14">The sequence shown here is derived from an EMBL/GenBank/DDBJ whole genome shotgun (WGS) entry which is preliminary data.</text>
</comment>
<comment type="catalytic activity">
    <reaction evidence="10">
        <text>L-threonyl-[protein] + ATP = O-phospho-L-threonyl-[protein] + ADP + H(+)</text>
        <dbReference type="Rhea" id="RHEA:46608"/>
        <dbReference type="Rhea" id="RHEA-COMP:11060"/>
        <dbReference type="Rhea" id="RHEA-COMP:11605"/>
        <dbReference type="ChEBI" id="CHEBI:15378"/>
        <dbReference type="ChEBI" id="CHEBI:30013"/>
        <dbReference type="ChEBI" id="CHEBI:30616"/>
        <dbReference type="ChEBI" id="CHEBI:61977"/>
        <dbReference type="ChEBI" id="CHEBI:456216"/>
        <dbReference type="EC" id="2.7.11.1"/>
    </reaction>
</comment>
<dbReference type="EMBL" id="NIRI02000076">
    <property type="protein sequence ID" value="KAG5442219.1"/>
    <property type="molecule type" value="Genomic_DNA"/>
</dbReference>
<feature type="compositionally biased region" description="Basic and acidic residues" evidence="12">
    <location>
        <begin position="636"/>
        <end position="655"/>
    </location>
</feature>
<evidence type="ECO:0000256" key="12">
    <source>
        <dbReference type="SAM" id="MobiDB-lite"/>
    </source>
</evidence>
<evidence type="ECO:0000256" key="6">
    <source>
        <dbReference type="ARBA" id="ARBA00022679"/>
    </source>
</evidence>
<keyword evidence="6" id="KW-0808">Transferase</keyword>
<feature type="domain" description="Protein kinase" evidence="13">
    <location>
        <begin position="759"/>
        <end position="1031"/>
    </location>
</feature>
<evidence type="ECO:0000256" key="4">
    <source>
        <dbReference type="ARBA" id="ARBA00022490"/>
    </source>
</evidence>
<evidence type="ECO:0000256" key="8">
    <source>
        <dbReference type="ARBA" id="ARBA00022777"/>
    </source>
</evidence>
<gene>
    <name evidence="14" type="ORF">CSKR_100195</name>
</gene>
<comment type="catalytic activity">
    <reaction evidence="11">
        <text>L-seryl-[protein] + ATP = O-phospho-L-seryl-[protein] + ADP + H(+)</text>
        <dbReference type="Rhea" id="RHEA:17989"/>
        <dbReference type="Rhea" id="RHEA-COMP:9863"/>
        <dbReference type="Rhea" id="RHEA-COMP:11604"/>
        <dbReference type="ChEBI" id="CHEBI:15378"/>
        <dbReference type="ChEBI" id="CHEBI:29999"/>
        <dbReference type="ChEBI" id="CHEBI:30616"/>
        <dbReference type="ChEBI" id="CHEBI:83421"/>
        <dbReference type="ChEBI" id="CHEBI:456216"/>
        <dbReference type="EC" id="2.7.11.1"/>
    </reaction>
</comment>
<feature type="region of interest" description="Disordered" evidence="12">
    <location>
        <begin position="1"/>
        <end position="36"/>
    </location>
</feature>
<dbReference type="GO" id="GO:0005737">
    <property type="term" value="C:cytoplasm"/>
    <property type="evidence" value="ECO:0007669"/>
    <property type="project" value="UniProtKB-SubCell"/>
</dbReference>
<dbReference type="STRING" id="79923.A0A419PPJ4"/>
<evidence type="ECO:0000256" key="7">
    <source>
        <dbReference type="ARBA" id="ARBA00022741"/>
    </source>
</evidence>